<feature type="transmembrane region" description="Helical" evidence="1">
    <location>
        <begin position="94"/>
        <end position="116"/>
    </location>
</feature>
<keyword evidence="1" id="KW-0472">Membrane</keyword>
<comment type="caution">
    <text evidence="2">The sequence shown here is derived from an EMBL/GenBank/DDBJ whole genome shotgun (WGS) entry which is preliminary data.</text>
</comment>
<keyword evidence="1" id="KW-1133">Transmembrane helix</keyword>
<dbReference type="RefSeq" id="WP_307020226.1">
    <property type="nucleotide sequence ID" value="NZ_JAUSWK010000003.1"/>
</dbReference>
<dbReference type="Proteomes" id="UP001238601">
    <property type="component" value="Unassembled WGS sequence"/>
</dbReference>
<keyword evidence="1" id="KW-0812">Transmembrane</keyword>
<feature type="transmembrane region" description="Helical" evidence="1">
    <location>
        <begin position="21"/>
        <end position="42"/>
    </location>
</feature>
<sequence length="163" mass="17521">MTNQTMQDQDQISEESREWRGAHPALWIAIFGILIAFAWEMLQLPFYQSGGLSPAEAARRCGLASFGDAGIMVAAYLGASVGSGKTPWLVDWPISRFVGFLGIGLAITAMVEVLAVGADWGWSYSAIMPLVPGTKIGLIPIAMWVAVPTASLWLARRLGTGPR</sequence>
<evidence type="ECO:0000256" key="1">
    <source>
        <dbReference type="SAM" id="Phobius"/>
    </source>
</evidence>
<accession>A0ABU0NCI8</accession>
<keyword evidence="3" id="KW-1185">Reference proteome</keyword>
<organism evidence="2 3">
    <name type="scientific">Qipengyuania citrea</name>
    <dbReference type="NCBI Taxonomy" id="225971"/>
    <lineage>
        <taxon>Bacteria</taxon>
        <taxon>Pseudomonadati</taxon>
        <taxon>Pseudomonadota</taxon>
        <taxon>Alphaproteobacteria</taxon>
        <taxon>Sphingomonadales</taxon>
        <taxon>Erythrobacteraceae</taxon>
        <taxon>Qipengyuania</taxon>
    </lineage>
</organism>
<dbReference type="EMBL" id="JAUSWK010000003">
    <property type="protein sequence ID" value="MDQ0567161.1"/>
    <property type="molecule type" value="Genomic_DNA"/>
</dbReference>
<protein>
    <submittedName>
        <fullName evidence="2">Uncharacterized protein</fullName>
    </submittedName>
</protein>
<evidence type="ECO:0000313" key="2">
    <source>
        <dbReference type="EMBL" id="MDQ0567161.1"/>
    </source>
</evidence>
<proteinExistence type="predicted"/>
<feature type="transmembrane region" description="Helical" evidence="1">
    <location>
        <begin position="136"/>
        <end position="155"/>
    </location>
</feature>
<gene>
    <name evidence="2" type="ORF">QOZ97_002708</name>
</gene>
<dbReference type="GeneID" id="93687529"/>
<feature type="transmembrane region" description="Helical" evidence="1">
    <location>
        <begin position="62"/>
        <end position="82"/>
    </location>
</feature>
<reference evidence="2 3" key="1">
    <citation type="submission" date="2023-07" db="EMBL/GenBank/DDBJ databases">
        <title>Genomic Encyclopedia of Type Strains, Phase IV (KMG-IV): sequencing the most valuable type-strain genomes for metagenomic binning, comparative biology and taxonomic classification.</title>
        <authorList>
            <person name="Goeker M."/>
        </authorList>
    </citation>
    <scope>NUCLEOTIDE SEQUENCE [LARGE SCALE GENOMIC DNA]</scope>
    <source>
        <strain evidence="2 3">DSM 14432</strain>
    </source>
</reference>
<evidence type="ECO:0000313" key="3">
    <source>
        <dbReference type="Proteomes" id="UP001238601"/>
    </source>
</evidence>
<name>A0ABU0NCI8_9SPHN</name>